<proteinExistence type="inferred from homology"/>
<keyword evidence="4" id="KW-0456">Lyase</keyword>
<evidence type="ECO:0000313" key="9">
    <source>
        <dbReference type="Proteomes" id="UP000319514"/>
    </source>
</evidence>
<reference evidence="8 9" key="1">
    <citation type="submission" date="2019-06" db="EMBL/GenBank/DDBJ databases">
        <title>Sequencing the genomes of 1000 actinobacteria strains.</title>
        <authorList>
            <person name="Klenk H.-P."/>
        </authorList>
    </citation>
    <scope>NUCLEOTIDE SEQUENCE [LARGE SCALE GENOMIC DNA]</scope>
    <source>
        <strain evidence="8 9">DSM 18082</strain>
    </source>
</reference>
<dbReference type="AlphaFoldDB" id="A0A542ZG41"/>
<evidence type="ECO:0000256" key="2">
    <source>
        <dbReference type="ARBA" id="ARBA00012076"/>
    </source>
</evidence>
<dbReference type="EMBL" id="VFOQ01000001">
    <property type="protein sequence ID" value="TQL59314.1"/>
    <property type="molecule type" value="Genomic_DNA"/>
</dbReference>
<name>A0A542ZG41_9MICO</name>
<sequence length="270" mass="28068">MSTQEQPGDRRLVTITRHGEGGHVAELALDRPEAMNAVSTAMARDLADATAELAADEDVRAVILTSTSPKAFCVGADLKERNSFSDADLMQQRPVARAAYTGVLNLPVPSIAVVEGFALGGGLEIALSCDLIVAGEAAVVGLPEVSVGVIPGGGGTQLLTRRIGWSRAAGMVFTARRMAAAEAAALGVVDEVVGAGEARDWALHLAAEIAANSPVGLRNAKKAMRLGMDVDLATGLEVEDACWRATAFSGDRKEGVAAFAEKRRPAWPGR</sequence>
<protein>
    <recommendedName>
        <fullName evidence="2">enoyl-CoA hydratase</fullName>
        <ecNumber evidence="2">4.2.1.17</ecNumber>
    </recommendedName>
</protein>
<dbReference type="GO" id="GO:0004300">
    <property type="term" value="F:enoyl-CoA hydratase activity"/>
    <property type="evidence" value="ECO:0007669"/>
    <property type="project" value="UniProtKB-EC"/>
</dbReference>
<dbReference type="GO" id="GO:0006635">
    <property type="term" value="P:fatty acid beta-oxidation"/>
    <property type="evidence" value="ECO:0007669"/>
    <property type="project" value="TreeGrafter"/>
</dbReference>
<evidence type="ECO:0000256" key="3">
    <source>
        <dbReference type="ARBA" id="ARBA00023098"/>
    </source>
</evidence>
<dbReference type="RefSeq" id="WP_141787356.1">
    <property type="nucleotide sequence ID" value="NZ_VFOQ01000001.1"/>
</dbReference>
<accession>A0A542ZG41</accession>
<comment type="similarity">
    <text evidence="1 7">Belongs to the enoyl-CoA hydratase/isomerase family.</text>
</comment>
<dbReference type="SUPFAM" id="SSF52096">
    <property type="entry name" value="ClpP/crotonase"/>
    <property type="match status" value="1"/>
</dbReference>
<dbReference type="OrthoDB" id="8452484at2"/>
<dbReference type="CDD" id="cd06558">
    <property type="entry name" value="crotonase-like"/>
    <property type="match status" value="1"/>
</dbReference>
<comment type="catalytic activity">
    <reaction evidence="6">
        <text>a 4-saturated-(3S)-3-hydroxyacyl-CoA = a (3E)-enoyl-CoA + H2O</text>
        <dbReference type="Rhea" id="RHEA:20724"/>
        <dbReference type="ChEBI" id="CHEBI:15377"/>
        <dbReference type="ChEBI" id="CHEBI:58521"/>
        <dbReference type="ChEBI" id="CHEBI:137480"/>
        <dbReference type="EC" id="4.2.1.17"/>
    </reaction>
</comment>
<dbReference type="InterPro" id="IPR014748">
    <property type="entry name" value="Enoyl-CoA_hydra_C"/>
</dbReference>
<dbReference type="PANTHER" id="PTHR11941:SF169">
    <property type="entry name" value="(7AS)-7A-METHYL-1,5-DIOXO-2,3,5,6,7,7A-HEXAHYDRO-1H-INDENE-CARBOXYL-COA HYDROLASE"/>
    <property type="match status" value="1"/>
</dbReference>
<dbReference type="Gene3D" id="1.10.12.10">
    <property type="entry name" value="Lyase 2-enoyl-coa Hydratase, Chain A, domain 2"/>
    <property type="match status" value="1"/>
</dbReference>
<dbReference type="Gene3D" id="3.90.226.10">
    <property type="entry name" value="2-enoyl-CoA Hydratase, Chain A, domain 1"/>
    <property type="match status" value="1"/>
</dbReference>
<dbReference type="Pfam" id="PF00378">
    <property type="entry name" value="ECH_1"/>
    <property type="match status" value="1"/>
</dbReference>
<keyword evidence="3" id="KW-0443">Lipid metabolism</keyword>
<organism evidence="8 9">
    <name type="scientific">Oryzihumus leptocrescens</name>
    <dbReference type="NCBI Taxonomy" id="297536"/>
    <lineage>
        <taxon>Bacteria</taxon>
        <taxon>Bacillati</taxon>
        <taxon>Actinomycetota</taxon>
        <taxon>Actinomycetes</taxon>
        <taxon>Micrococcales</taxon>
        <taxon>Intrasporangiaceae</taxon>
        <taxon>Oryzihumus</taxon>
    </lineage>
</organism>
<dbReference type="PROSITE" id="PS00166">
    <property type="entry name" value="ENOYL_COA_HYDRATASE"/>
    <property type="match status" value="1"/>
</dbReference>
<gene>
    <name evidence="8" type="ORF">FB474_0668</name>
</gene>
<evidence type="ECO:0000256" key="4">
    <source>
        <dbReference type="ARBA" id="ARBA00023239"/>
    </source>
</evidence>
<evidence type="ECO:0000256" key="7">
    <source>
        <dbReference type="RuleBase" id="RU003707"/>
    </source>
</evidence>
<comment type="caution">
    <text evidence="8">The sequence shown here is derived from an EMBL/GenBank/DDBJ whole genome shotgun (WGS) entry which is preliminary data.</text>
</comment>
<dbReference type="FunFam" id="3.90.226.10:FF:000009">
    <property type="entry name" value="Carnitinyl-CoA dehydratase"/>
    <property type="match status" value="1"/>
</dbReference>
<dbReference type="InterPro" id="IPR001753">
    <property type="entry name" value="Enoyl-CoA_hydra/iso"/>
</dbReference>
<dbReference type="FunFam" id="1.10.12.10:FF:000001">
    <property type="entry name" value="Probable enoyl-CoA hydratase, mitochondrial"/>
    <property type="match status" value="1"/>
</dbReference>
<comment type="catalytic activity">
    <reaction evidence="5">
        <text>a (3S)-3-hydroxyacyl-CoA = a (2E)-enoyl-CoA + H2O</text>
        <dbReference type="Rhea" id="RHEA:16105"/>
        <dbReference type="ChEBI" id="CHEBI:15377"/>
        <dbReference type="ChEBI" id="CHEBI:57318"/>
        <dbReference type="ChEBI" id="CHEBI:58856"/>
        <dbReference type="EC" id="4.2.1.17"/>
    </reaction>
</comment>
<evidence type="ECO:0000256" key="6">
    <source>
        <dbReference type="ARBA" id="ARBA00023717"/>
    </source>
</evidence>
<dbReference type="Proteomes" id="UP000319514">
    <property type="component" value="Unassembled WGS sequence"/>
</dbReference>
<dbReference type="PANTHER" id="PTHR11941">
    <property type="entry name" value="ENOYL-COA HYDRATASE-RELATED"/>
    <property type="match status" value="1"/>
</dbReference>
<dbReference type="InterPro" id="IPR029045">
    <property type="entry name" value="ClpP/crotonase-like_dom_sf"/>
</dbReference>
<dbReference type="EC" id="4.2.1.17" evidence="2"/>
<evidence type="ECO:0000313" key="8">
    <source>
        <dbReference type="EMBL" id="TQL59314.1"/>
    </source>
</evidence>
<evidence type="ECO:0000256" key="1">
    <source>
        <dbReference type="ARBA" id="ARBA00005254"/>
    </source>
</evidence>
<keyword evidence="9" id="KW-1185">Reference proteome</keyword>
<evidence type="ECO:0000256" key="5">
    <source>
        <dbReference type="ARBA" id="ARBA00023709"/>
    </source>
</evidence>
<dbReference type="InterPro" id="IPR018376">
    <property type="entry name" value="Enoyl-CoA_hyd/isom_CS"/>
</dbReference>